<dbReference type="eggNOG" id="COG1071">
    <property type="taxonomic scope" value="Bacteria"/>
</dbReference>
<dbReference type="Pfam" id="PF06259">
    <property type="entry name" value="Abhydrolase_8"/>
    <property type="match status" value="1"/>
</dbReference>
<evidence type="ECO:0000313" key="3">
    <source>
        <dbReference type="Proteomes" id="UP000013015"/>
    </source>
</evidence>
<dbReference type="ESTHER" id="9acto-n6w805">
    <property type="family name" value="Duf_1023"/>
</dbReference>
<proteinExistence type="predicted"/>
<dbReference type="AlphaFoldDB" id="N6W805"/>
<dbReference type="SUPFAM" id="SSF53474">
    <property type="entry name" value="alpha/beta-Hydrolases"/>
    <property type="match status" value="1"/>
</dbReference>
<gene>
    <name evidence="2" type="ORF">HMPREF9004_0729</name>
</gene>
<dbReference type="EMBL" id="AQHZ01000010">
    <property type="protein sequence ID" value="ENO18680.1"/>
    <property type="molecule type" value="Genomic_DNA"/>
</dbReference>
<dbReference type="InterPro" id="IPR010427">
    <property type="entry name" value="DUF1023"/>
</dbReference>
<protein>
    <recommendedName>
        <fullName evidence="1">DUF1023 domain-containing protein</fullName>
    </recommendedName>
</protein>
<dbReference type="HOGENOM" id="CLU_025057_1_1_11"/>
<name>N6W805_9ACTO</name>
<keyword evidence="3" id="KW-1185">Reference proteome</keyword>
<comment type="caution">
    <text evidence="2">The sequence shown here is derived from an EMBL/GenBank/DDBJ whole genome shotgun (WGS) entry which is preliminary data.</text>
</comment>
<dbReference type="InterPro" id="IPR029058">
    <property type="entry name" value="AB_hydrolase_fold"/>
</dbReference>
<dbReference type="PATRIC" id="fig|888050.3.peg.699"/>
<evidence type="ECO:0000259" key="1">
    <source>
        <dbReference type="Pfam" id="PF06259"/>
    </source>
</evidence>
<dbReference type="Proteomes" id="UP000013015">
    <property type="component" value="Unassembled WGS sequence"/>
</dbReference>
<accession>N6W805</accession>
<feature type="domain" description="DUF1023" evidence="1">
    <location>
        <begin position="282"/>
        <end position="463"/>
    </location>
</feature>
<sequence>MEQAHRLFLFGESRGETLEAARSQLSGSKGDLDRLINDVSELLMATAQAADGVWEVQRRVLECEQFAGLNNISVEASGKVSYSLESVPPSASQYTVGPAQSRNIAKIQAGHELQEMVNDALEYAEQVDADYRARLNAVASGTYRCEETSSSHSPGLADLPQADWSVFAVSSWWNGLSDEERAEIITNHPELIGNLDGIDARSRDLANRRRLLPLRDSLAADVDRIRALYAEAAKSRGSADGPNPYAEQLRIAWAKLADIDETIRQASLNPDYKLLTLDASGSDHLRVAMAIGDVDTADHIATYVPGMSTNPADSLELCLRQASNIEEESRRFGTGTIATVAWLGYDAPAALGDPGWTEVASTRRAETGARLLSSFQEGLHASRAMHASSVPGSASDPHTTILGHSYGSMTSGKAVSRIAPGAVDDLVMFGSPGSGVHDIREYNLDSGRAYVSAVDSEDWVQGVGPDRTFGTNPTDLKGITHLSSDAPDDPNKWSPVGRHSSYLEEGSGALKDFARVVTGAYE</sequence>
<dbReference type="STRING" id="888050.HMPREF9004_0729"/>
<organism evidence="2 3">
    <name type="scientific">Schaalia cardiffensis F0333</name>
    <dbReference type="NCBI Taxonomy" id="888050"/>
    <lineage>
        <taxon>Bacteria</taxon>
        <taxon>Bacillati</taxon>
        <taxon>Actinomycetota</taxon>
        <taxon>Actinomycetes</taxon>
        <taxon>Actinomycetales</taxon>
        <taxon>Actinomycetaceae</taxon>
        <taxon>Schaalia</taxon>
    </lineage>
</organism>
<evidence type="ECO:0000313" key="2">
    <source>
        <dbReference type="EMBL" id="ENO18680.1"/>
    </source>
</evidence>
<reference evidence="2 3" key="1">
    <citation type="submission" date="2013-03" db="EMBL/GenBank/DDBJ databases">
        <title>Reference genome for the Human Microbiome Project.</title>
        <authorList>
            <person name="Aqrawi P."/>
            <person name="Ayvaz T."/>
            <person name="Bess C."/>
            <person name="Blankenburg K."/>
            <person name="Coyle M."/>
            <person name="Deng J."/>
            <person name="Forbes L."/>
            <person name="Fowler G."/>
            <person name="Francisco L."/>
            <person name="Fu Q."/>
            <person name="Gibbs R."/>
            <person name="Gross S."/>
            <person name="Gubbala S."/>
            <person name="Hale W."/>
            <person name="Hemphill L."/>
            <person name="Highlander S."/>
            <person name="Hirani K."/>
            <person name="Jackson L."/>
            <person name="Jakkamsetti A."/>
            <person name="Javaid M."/>
            <person name="Jayaseelan J.C."/>
            <person name="Jiang H."/>
            <person name="Joshi V."/>
            <person name="Korchina V."/>
            <person name="Kovar C."/>
            <person name="Lara F."/>
            <person name="Lee S."/>
            <person name="Liu Y."/>
            <person name="Mata R."/>
            <person name="Mathew T."/>
            <person name="Munidasa M."/>
            <person name="Muzny D."/>
            <person name="Nazareth L."/>
            <person name="Ngo R."/>
            <person name="Nguyen L."/>
            <person name="Nguyen N."/>
            <person name="Okwuonu G."/>
            <person name="Ongeri F."/>
            <person name="Palculict T."/>
            <person name="Patil S."/>
            <person name="Petrosino J."/>
            <person name="Pham C."/>
            <person name="Pham P."/>
            <person name="Pu L.-L."/>
            <person name="Qin X."/>
            <person name="Qu J."/>
            <person name="Reid J."/>
            <person name="Ross M."/>
            <person name="Ruth R."/>
            <person name="Saada N."/>
            <person name="San Lucas F."/>
            <person name="Santibanez J."/>
            <person name="Shang Y."/>
            <person name="Simmons D."/>
            <person name="Song X.-Z."/>
            <person name="Tang L.-Y."/>
            <person name="Thornton R."/>
            <person name="Warren J."/>
            <person name="Weissenberger G."/>
            <person name="Wilczek-Boney K."/>
            <person name="Worley K."/>
            <person name="Youmans B."/>
            <person name="Zhang J."/>
            <person name="Zhang L."/>
            <person name="Zhao Z."/>
            <person name="Zhou C."/>
            <person name="Zhu D."/>
            <person name="Zhu Y."/>
        </authorList>
    </citation>
    <scope>NUCLEOTIDE SEQUENCE [LARGE SCALE GENOMIC DNA]</scope>
    <source>
        <strain evidence="2 3">F0333</strain>
    </source>
</reference>